<dbReference type="HOGENOM" id="CLU_030006_3_5_9"/>
<sequence length="268" mass="29253">MHKTLLLLTLLLTAHLAAVPPAATTLAESHHQVTAHRGSSASAPENTLAAIRQAIADGSGYAEIDVQETADGVVMLMHDDSVLRTTGIDKPMWKVTAAELRQASAGAWFHKRFEAERVPSLEEAVRTAKGRIRLNVELKNNGHGRRLAEETVRLLQAQDAVRDCTVTSFDGRLLAAVKKLDPRIKTGLIIGEKRSDMAAVLANPTYDAISIANTLVQDTLVNEAAKHGKEVYVWTVNDPAVMERMLNLGVTSIITNHPEQLVRLIRAR</sequence>
<feature type="signal peptide" evidence="1">
    <location>
        <begin position="1"/>
        <end position="22"/>
    </location>
</feature>
<name>I0BQM1_9BACL</name>
<dbReference type="RefSeq" id="WP_014652334.1">
    <property type="nucleotide sequence ID" value="NC_017672.3"/>
</dbReference>
<feature type="chain" id="PRO_5038286496" evidence="1">
    <location>
        <begin position="23"/>
        <end position="268"/>
    </location>
</feature>
<dbReference type="AlphaFoldDB" id="I0BQM1"/>
<dbReference type="PANTHER" id="PTHR46211:SF8">
    <property type="entry name" value="PHOSPHODIESTERASE"/>
    <property type="match status" value="1"/>
</dbReference>
<feature type="domain" description="GP-PDE" evidence="2">
    <location>
        <begin position="31"/>
        <end position="265"/>
    </location>
</feature>
<dbReference type="GO" id="GO:0008081">
    <property type="term" value="F:phosphoric diester hydrolase activity"/>
    <property type="evidence" value="ECO:0007669"/>
    <property type="project" value="InterPro"/>
</dbReference>
<evidence type="ECO:0000259" key="2">
    <source>
        <dbReference type="PROSITE" id="PS51704"/>
    </source>
</evidence>
<evidence type="ECO:0000313" key="5">
    <source>
        <dbReference type="Proteomes" id="UP000007392"/>
    </source>
</evidence>
<dbReference type="Proteomes" id="UP000007392">
    <property type="component" value="Chromosome"/>
</dbReference>
<protein>
    <submittedName>
        <fullName evidence="3 4">Glycerophosphoryl diester phosphodiesterase</fullName>
    </submittedName>
</protein>
<reference evidence="3 5" key="2">
    <citation type="submission" date="2013-06" db="EMBL/GenBank/DDBJ databases">
        <title>Complete genome sequence of Paenibacillus mucilaginosus K02.</title>
        <authorList>
            <person name="Xiao B."/>
            <person name="Sun L."/>
            <person name="Xiao L."/>
            <person name="Lian B."/>
        </authorList>
    </citation>
    <scope>NUCLEOTIDE SEQUENCE [LARGE SCALE GENOMIC DNA]</scope>
    <source>
        <strain evidence="3 5">K02</strain>
    </source>
</reference>
<dbReference type="SUPFAM" id="SSF51695">
    <property type="entry name" value="PLC-like phosphodiesterases"/>
    <property type="match status" value="1"/>
</dbReference>
<evidence type="ECO:0000256" key="1">
    <source>
        <dbReference type="SAM" id="SignalP"/>
    </source>
</evidence>
<gene>
    <name evidence="3" type="ORF">B2K_28890</name>
</gene>
<dbReference type="InterPro" id="IPR030395">
    <property type="entry name" value="GP_PDE_dom"/>
</dbReference>
<dbReference type="Gene3D" id="3.20.20.190">
    <property type="entry name" value="Phosphatidylinositol (PI) phosphodiesterase"/>
    <property type="match status" value="1"/>
</dbReference>
<dbReference type="Pfam" id="PF03009">
    <property type="entry name" value="GDPD"/>
    <property type="match status" value="1"/>
</dbReference>
<dbReference type="KEGG" id="pmw:B2K_28890"/>
<accession>I0BQM1</accession>
<proteinExistence type="predicted"/>
<dbReference type="InterPro" id="IPR017946">
    <property type="entry name" value="PLC-like_Pdiesterase_TIM-brl"/>
</dbReference>
<dbReference type="PROSITE" id="PS51704">
    <property type="entry name" value="GP_PDE"/>
    <property type="match status" value="1"/>
</dbReference>
<dbReference type="EMBL" id="JN225180">
    <property type="protein sequence ID" value="AFK65374.1"/>
    <property type="molecule type" value="Genomic_DNA"/>
</dbReference>
<dbReference type="OrthoDB" id="384721at2"/>
<dbReference type="GO" id="GO:0006629">
    <property type="term" value="P:lipid metabolic process"/>
    <property type="evidence" value="ECO:0007669"/>
    <property type="project" value="InterPro"/>
</dbReference>
<reference evidence="4" key="1">
    <citation type="submission" date="2011-07" db="EMBL/GenBank/DDBJ databases">
        <title>Some potential microbial weathering related gene sequences of Bacillus mucilaginosus.</title>
        <authorList>
            <person name="Lian B."/>
            <person name="Xiao B."/>
        </authorList>
    </citation>
    <scope>NUCLEOTIDE SEQUENCE</scope>
    <source>
        <strain evidence="4">K02</strain>
    </source>
</reference>
<keyword evidence="1" id="KW-0732">Signal</keyword>
<dbReference type="PANTHER" id="PTHR46211">
    <property type="entry name" value="GLYCEROPHOSPHORYL DIESTER PHOSPHODIESTERASE"/>
    <property type="match status" value="1"/>
</dbReference>
<evidence type="ECO:0000313" key="4">
    <source>
        <dbReference type="EMBL" id="AFK65374.1"/>
    </source>
</evidence>
<evidence type="ECO:0000313" key="3">
    <source>
        <dbReference type="EMBL" id="AFH64668.1"/>
    </source>
</evidence>
<organism evidence="3 5">
    <name type="scientific">Paenibacillus mucilaginosus K02</name>
    <dbReference type="NCBI Taxonomy" id="997761"/>
    <lineage>
        <taxon>Bacteria</taxon>
        <taxon>Bacillati</taxon>
        <taxon>Bacillota</taxon>
        <taxon>Bacilli</taxon>
        <taxon>Bacillales</taxon>
        <taxon>Paenibacillaceae</taxon>
        <taxon>Paenibacillus</taxon>
    </lineage>
</organism>
<dbReference type="PATRIC" id="fig|997761.3.peg.5767"/>
<dbReference type="EMBL" id="CP003422">
    <property type="protein sequence ID" value="AFH64668.1"/>
    <property type="molecule type" value="Genomic_DNA"/>
</dbReference>